<dbReference type="eggNOG" id="COG2227">
    <property type="taxonomic scope" value="Bacteria"/>
</dbReference>
<dbReference type="RefSeq" id="WP_011435843.1">
    <property type="nucleotide sequence ID" value="NC_007777.1"/>
</dbReference>
<keyword evidence="2" id="KW-0489">Methyltransferase</keyword>
<organism evidence="2 3">
    <name type="scientific">Frankia casuarinae (strain DSM 45818 / CECT 9043 / HFP020203 / CcI3)</name>
    <dbReference type="NCBI Taxonomy" id="106370"/>
    <lineage>
        <taxon>Bacteria</taxon>
        <taxon>Bacillati</taxon>
        <taxon>Actinomycetota</taxon>
        <taxon>Actinomycetes</taxon>
        <taxon>Frankiales</taxon>
        <taxon>Frankiaceae</taxon>
        <taxon>Frankia</taxon>
    </lineage>
</organism>
<dbReference type="Proteomes" id="UP000001937">
    <property type="component" value="Chromosome"/>
</dbReference>
<dbReference type="HOGENOM" id="CLU_061533_2_0_11"/>
<keyword evidence="3" id="KW-1185">Reference proteome</keyword>
<dbReference type="SUPFAM" id="SSF53335">
    <property type="entry name" value="S-adenosyl-L-methionine-dependent methyltransferases"/>
    <property type="match status" value="1"/>
</dbReference>
<sequence>MTSHVTGADLRQAAIWHGLRTVLPGSAAGVPAWSVAPTATAIPPIIVDAGGGSGGFAVPLAVEGYLVIVVDPSPDALAALRRRADERGVADRVTAEQGDLADLTGIVGAETADLLLCHSVLDVVDDPEAALAGALRVLRPGGVLSLVVAGRAATVLARALAGRFEQAQAVLTGQGAGAPRTPAGFTTAEIVALVNAAGADVVDVHGVRVFADLVPGARVDSDPFTAQRLLRLELAAAALEPFRDLAAQLHVLARRRAAGTAREAGAAGFP</sequence>
<accession>Q2JD64</accession>
<dbReference type="PANTHER" id="PTHR43861">
    <property type="entry name" value="TRANS-ACONITATE 2-METHYLTRANSFERASE-RELATED"/>
    <property type="match status" value="1"/>
</dbReference>
<proteinExistence type="predicted"/>
<keyword evidence="2" id="KW-0808">Transferase</keyword>
<dbReference type="STRING" id="106370.Francci3_1401"/>
<dbReference type="OrthoDB" id="3366024at2"/>
<dbReference type="GO" id="GO:0032259">
    <property type="term" value="P:methylation"/>
    <property type="evidence" value="ECO:0007669"/>
    <property type="project" value="UniProtKB-KW"/>
</dbReference>
<dbReference type="CDD" id="cd02440">
    <property type="entry name" value="AdoMet_MTases"/>
    <property type="match status" value="1"/>
</dbReference>
<dbReference type="InterPro" id="IPR029063">
    <property type="entry name" value="SAM-dependent_MTases_sf"/>
</dbReference>
<evidence type="ECO:0000313" key="3">
    <source>
        <dbReference type="Proteomes" id="UP000001937"/>
    </source>
</evidence>
<dbReference type="InterPro" id="IPR013216">
    <property type="entry name" value="Methyltransf_11"/>
</dbReference>
<dbReference type="EMBL" id="CP000249">
    <property type="protein sequence ID" value="ABD10778.1"/>
    <property type="molecule type" value="Genomic_DNA"/>
</dbReference>
<evidence type="ECO:0000313" key="2">
    <source>
        <dbReference type="EMBL" id="ABD10778.1"/>
    </source>
</evidence>
<dbReference type="GO" id="GO:0008757">
    <property type="term" value="F:S-adenosylmethionine-dependent methyltransferase activity"/>
    <property type="evidence" value="ECO:0007669"/>
    <property type="project" value="InterPro"/>
</dbReference>
<reference evidence="2 3" key="1">
    <citation type="journal article" date="2007" name="Genome Res.">
        <title>Genome characteristics of facultatively symbiotic Frankia sp. strains reflect host range and host plant biogeography.</title>
        <authorList>
            <person name="Normand P."/>
            <person name="Lapierre P."/>
            <person name="Tisa L.S."/>
            <person name="Gogarten J.P."/>
            <person name="Alloisio N."/>
            <person name="Bagnarol E."/>
            <person name="Bassi C.A."/>
            <person name="Berry A.M."/>
            <person name="Bickhart D.M."/>
            <person name="Choisne N."/>
            <person name="Couloux A."/>
            <person name="Cournoyer B."/>
            <person name="Cruveiller S."/>
            <person name="Daubin V."/>
            <person name="Demange N."/>
            <person name="Francino M.P."/>
            <person name="Goltsman E."/>
            <person name="Huang Y."/>
            <person name="Kopp O.R."/>
            <person name="Labarre L."/>
            <person name="Lapidus A."/>
            <person name="Lavire C."/>
            <person name="Marechal J."/>
            <person name="Martinez M."/>
            <person name="Mastronunzio J.E."/>
            <person name="Mullin B.C."/>
            <person name="Niemann J."/>
            <person name="Pujic P."/>
            <person name="Rawnsley T."/>
            <person name="Rouy Z."/>
            <person name="Schenowitz C."/>
            <person name="Sellstedt A."/>
            <person name="Tavares F."/>
            <person name="Tomkins J.P."/>
            <person name="Vallenet D."/>
            <person name="Valverde C."/>
            <person name="Wall L.G."/>
            <person name="Wang Y."/>
            <person name="Medigue C."/>
            <person name="Benson D.R."/>
        </authorList>
    </citation>
    <scope>NUCLEOTIDE SEQUENCE [LARGE SCALE GENOMIC DNA]</scope>
    <source>
        <strain evidence="3">DSM 45818 / CECT 9043 / CcI3</strain>
    </source>
</reference>
<dbReference type="PhylomeDB" id="Q2JD64"/>
<protein>
    <submittedName>
        <fullName evidence="2">Methyltransferase type 11</fullName>
    </submittedName>
</protein>
<dbReference type="Pfam" id="PF08241">
    <property type="entry name" value="Methyltransf_11"/>
    <property type="match status" value="1"/>
</dbReference>
<dbReference type="Gene3D" id="3.40.50.150">
    <property type="entry name" value="Vaccinia Virus protein VP39"/>
    <property type="match status" value="1"/>
</dbReference>
<dbReference type="AlphaFoldDB" id="Q2JD64"/>
<gene>
    <name evidence="2" type="ordered locus">Francci3_1401</name>
</gene>
<dbReference type="KEGG" id="fra:Francci3_1401"/>
<name>Q2JD64_FRACC</name>
<evidence type="ECO:0000259" key="1">
    <source>
        <dbReference type="Pfam" id="PF08241"/>
    </source>
</evidence>
<feature type="domain" description="Methyltransferase type 11" evidence="1">
    <location>
        <begin position="47"/>
        <end position="145"/>
    </location>
</feature>